<keyword evidence="5" id="KW-1185">Reference proteome</keyword>
<comment type="caution">
    <text evidence="4">The sequence shown here is derived from an EMBL/GenBank/DDBJ whole genome shotgun (WGS) entry which is preliminary data.</text>
</comment>
<proteinExistence type="predicted"/>
<dbReference type="SUPFAM" id="SSF52172">
    <property type="entry name" value="CheY-like"/>
    <property type="match status" value="1"/>
</dbReference>
<dbReference type="InterPro" id="IPR050595">
    <property type="entry name" value="Bact_response_regulator"/>
</dbReference>
<organism evidence="4 5">
    <name type="scientific">Sphingomonas psychrolutea</name>
    <dbReference type="NCBI Taxonomy" id="1259676"/>
    <lineage>
        <taxon>Bacteria</taxon>
        <taxon>Pseudomonadati</taxon>
        <taxon>Pseudomonadota</taxon>
        <taxon>Alphaproteobacteria</taxon>
        <taxon>Sphingomonadales</taxon>
        <taxon>Sphingomonadaceae</taxon>
        <taxon>Sphingomonas</taxon>
    </lineage>
</organism>
<dbReference type="PANTHER" id="PTHR44591:SF3">
    <property type="entry name" value="RESPONSE REGULATORY DOMAIN-CONTAINING PROTEIN"/>
    <property type="match status" value="1"/>
</dbReference>
<feature type="domain" description="Response regulatory" evidence="3">
    <location>
        <begin position="5"/>
        <end position="115"/>
    </location>
</feature>
<dbReference type="PANTHER" id="PTHR44591">
    <property type="entry name" value="STRESS RESPONSE REGULATOR PROTEIN 1"/>
    <property type="match status" value="1"/>
</dbReference>
<dbReference type="Gene3D" id="3.40.50.2300">
    <property type="match status" value="1"/>
</dbReference>
<dbReference type="InterPro" id="IPR011006">
    <property type="entry name" value="CheY-like_superfamily"/>
</dbReference>
<evidence type="ECO:0000256" key="2">
    <source>
        <dbReference type="PROSITE-ProRule" id="PRU00169"/>
    </source>
</evidence>
<dbReference type="RefSeq" id="WP_188448327.1">
    <property type="nucleotide sequence ID" value="NZ_BMDW01000017.1"/>
</dbReference>
<protein>
    <recommendedName>
        <fullName evidence="3">Response regulatory domain-containing protein</fullName>
    </recommendedName>
</protein>
<name>A0ABQ1H107_9SPHN</name>
<evidence type="ECO:0000259" key="3">
    <source>
        <dbReference type="PROSITE" id="PS50110"/>
    </source>
</evidence>
<dbReference type="Pfam" id="PF00072">
    <property type="entry name" value="Response_reg"/>
    <property type="match status" value="1"/>
</dbReference>
<dbReference type="InterPro" id="IPR001789">
    <property type="entry name" value="Sig_transdc_resp-reg_receiver"/>
</dbReference>
<evidence type="ECO:0000313" key="5">
    <source>
        <dbReference type="Proteomes" id="UP000618591"/>
    </source>
</evidence>
<evidence type="ECO:0000313" key="4">
    <source>
        <dbReference type="EMBL" id="GGA55077.1"/>
    </source>
</evidence>
<dbReference type="PROSITE" id="PS50110">
    <property type="entry name" value="RESPONSE_REGULATORY"/>
    <property type="match status" value="1"/>
</dbReference>
<reference evidence="5" key="1">
    <citation type="journal article" date="2019" name="Int. J. Syst. Evol. Microbiol.">
        <title>The Global Catalogue of Microorganisms (GCM) 10K type strain sequencing project: providing services to taxonomists for standard genome sequencing and annotation.</title>
        <authorList>
            <consortium name="The Broad Institute Genomics Platform"/>
            <consortium name="The Broad Institute Genome Sequencing Center for Infectious Disease"/>
            <person name="Wu L."/>
            <person name="Ma J."/>
        </authorList>
    </citation>
    <scope>NUCLEOTIDE SEQUENCE [LARGE SCALE GENOMIC DNA]</scope>
    <source>
        <strain evidence="5">CGMCC 1.10106</strain>
    </source>
</reference>
<dbReference type="SMART" id="SM00448">
    <property type="entry name" value="REC"/>
    <property type="match status" value="1"/>
</dbReference>
<accession>A0ABQ1H107</accession>
<dbReference type="Proteomes" id="UP000618591">
    <property type="component" value="Unassembled WGS sequence"/>
</dbReference>
<keyword evidence="1 2" id="KW-0597">Phosphoprotein</keyword>
<sequence length="122" mass="12981">MPALRILIAEDDAMIAMFLSDLLEALGHRICATTETEAETVAAALLHMPDLMIIDASLRGGSGIAAAEEIAITLSVPLIFATGDCYRVLRTEPNAIVLQKPFNAPTLLRAIERAVPQTALVA</sequence>
<feature type="modified residue" description="4-aspartylphosphate" evidence="2">
    <location>
        <position position="55"/>
    </location>
</feature>
<gene>
    <name evidence="4" type="ORF">GCM10011395_26870</name>
</gene>
<evidence type="ECO:0000256" key="1">
    <source>
        <dbReference type="ARBA" id="ARBA00022553"/>
    </source>
</evidence>
<dbReference type="EMBL" id="BMDW01000017">
    <property type="protein sequence ID" value="GGA55077.1"/>
    <property type="molecule type" value="Genomic_DNA"/>
</dbReference>